<evidence type="ECO:0000256" key="7">
    <source>
        <dbReference type="ARBA" id="ARBA00023128"/>
    </source>
</evidence>
<dbReference type="SUPFAM" id="SSF103506">
    <property type="entry name" value="Mitochondrial carrier"/>
    <property type="match status" value="1"/>
</dbReference>
<dbReference type="EMBL" id="CAJVPK010000102">
    <property type="protein sequence ID" value="CAG8449046.1"/>
    <property type="molecule type" value="Genomic_DNA"/>
</dbReference>
<evidence type="ECO:0000313" key="13">
    <source>
        <dbReference type="Proteomes" id="UP000789706"/>
    </source>
</evidence>
<evidence type="ECO:0000313" key="12">
    <source>
        <dbReference type="EMBL" id="CAG8449046.1"/>
    </source>
</evidence>
<protein>
    <submittedName>
        <fullName evidence="12">7274_t:CDS:1</fullName>
    </submittedName>
</protein>
<dbReference type="PROSITE" id="PS50920">
    <property type="entry name" value="SOLCAR"/>
    <property type="match status" value="1"/>
</dbReference>
<dbReference type="GO" id="GO:0022857">
    <property type="term" value="F:transmembrane transporter activity"/>
    <property type="evidence" value="ECO:0007669"/>
    <property type="project" value="TreeGrafter"/>
</dbReference>
<dbReference type="GO" id="GO:0031966">
    <property type="term" value="C:mitochondrial membrane"/>
    <property type="evidence" value="ECO:0007669"/>
    <property type="project" value="UniProtKB-SubCell"/>
</dbReference>
<dbReference type="InterPro" id="IPR018108">
    <property type="entry name" value="MCP_transmembrane"/>
</dbReference>
<evidence type="ECO:0000256" key="3">
    <source>
        <dbReference type="ARBA" id="ARBA00022448"/>
    </source>
</evidence>
<gene>
    <name evidence="12" type="ORF">DEBURN_LOCUS2000</name>
</gene>
<dbReference type="Gene3D" id="1.50.40.10">
    <property type="entry name" value="Mitochondrial carrier domain"/>
    <property type="match status" value="1"/>
</dbReference>
<keyword evidence="5" id="KW-0677">Repeat</keyword>
<keyword evidence="7" id="KW-0496">Mitochondrion</keyword>
<reference evidence="12" key="1">
    <citation type="submission" date="2021-06" db="EMBL/GenBank/DDBJ databases">
        <authorList>
            <person name="Kallberg Y."/>
            <person name="Tangrot J."/>
            <person name="Rosling A."/>
        </authorList>
    </citation>
    <scope>NUCLEOTIDE SEQUENCE</scope>
    <source>
        <strain evidence="12">AZ414A</strain>
    </source>
</reference>
<feature type="transmembrane region" description="Helical" evidence="11">
    <location>
        <begin position="20"/>
        <end position="39"/>
    </location>
</feature>
<feature type="transmembrane region" description="Helical" evidence="11">
    <location>
        <begin position="101"/>
        <end position="120"/>
    </location>
</feature>
<evidence type="ECO:0000256" key="5">
    <source>
        <dbReference type="ARBA" id="ARBA00022737"/>
    </source>
</evidence>
<organism evidence="12 13">
    <name type="scientific">Diversispora eburnea</name>
    <dbReference type="NCBI Taxonomy" id="1213867"/>
    <lineage>
        <taxon>Eukaryota</taxon>
        <taxon>Fungi</taxon>
        <taxon>Fungi incertae sedis</taxon>
        <taxon>Mucoromycota</taxon>
        <taxon>Glomeromycotina</taxon>
        <taxon>Glomeromycetes</taxon>
        <taxon>Diversisporales</taxon>
        <taxon>Diversisporaceae</taxon>
        <taxon>Diversispora</taxon>
    </lineage>
</organism>
<keyword evidence="6 11" id="KW-1133">Transmembrane helix</keyword>
<comment type="subcellular location">
    <subcellularLocation>
        <location evidence="1">Mitochondrion membrane</location>
        <topology evidence="1">Multi-pass membrane protein</topology>
    </subcellularLocation>
</comment>
<dbReference type="OrthoDB" id="3364892at2759"/>
<evidence type="ECO:0000256" key="11">
    <source>
        <dbReference type="SAM" id="Phobius"/>
    </source>
</evidence>
<dbReference type="InterPro" id="IPR050567">
    <property type="entry name" value="Mitochondrial_Carrier"/>
</dbReference>
<sequence length="343" mass="38470">MTLKQENSDKKQKTKNAASLAAPTAFARSFVLQGLALFYRTPIKLFRPLRVDYLVMARAIMPPPSANAGKLFFQNTSLGIISNAVKHHGFSFIHRHVLPPLLANSVIGAVLFTVYISVLSKFHDTSSFESSYRFNSPPSFSTVFFSGAIAGAAQSLVAAPLDSLKVRFEVNDLLEGKHKNMYYYAKTTWKELGLSSIYRGIGLTLDSLSCGLFFGVFEFIKQKSYNYVFDEIYKSNKSISNQKNSYFSNFEPAFILAAGGLAAISYHSIDYPLDKVRNVFLIEEAQAEYQHEQKSKLYKITWEQCKLRAKRTGWIRFLYGDFGATVIRAVPATSIGFLVSIKV</sequence>
<keyword evidence="8 9" id="KW-0472">Membrane</keyword>
<evidence type="ECO:0000256" key="10">
    <source>
        <dbReference type="RuleBase" id="RU000488"/>
    </source>
</evidence>
<evidence type="ECO:0000256" key="1">
    <source>
        <dbReference type="ARBA" id="ARBA00004225"/>
    </source>
</evidence>
<dbReference type="PANTHER" id="PTHR45624">
    <property type="entry name" value="MITOCHONDRIAL BASIC AMINO ACIDS TRANSPORTER-RELATED"/>
    <property type="match status" value="1"/>
</dbReference>
<proteinExistence type="inferred from homology"/>
<dbReference type="AlphaFoldDB" id="A0A9N8VI18"/>
<evidence type="ECO:0000256" key="9">
    <source>
        <dbReference type="PROSITE-ProRule" id="PRU00282"/>
    </source>
</evidence>
<dbReference type="Proteomes" id="UP000789706">
    <property type="component" value="Unassembled WGS sequence"/>
</dbReference>
<dbReference type="InterPro" id="IPR023395">
    <property type="entry name" value="MCP_dom_sf"/>
</dbReference>
<comment type="similarity">
    <text evidence="2 10">Belongs to the mitochondrial carrier (TC 2.A.29) family.</text>
</comment>
<dbReference type="Pfam" id="PF00153">
    <property type="entry name" value="Mito_carr"/>
    <property type="match status" value="1"/>
</dbReference>
<evidence type="ECO:0000256" key="4">
    <source>
        <dbReference type="ARBA" id="ARBA00022692"/>
    </source>
</evidence>
<evidence type="ECO:0000256" key="8">
    <source>
        <dbReference type="ARBA" id="ARBA00023136"/>
    </source>
</evidence>
<evidence type="ECO:0000256" key="2">
    <source>
        <dbReference type="ARBA" id="ARBA00006375"/>
    </source>
</evidence>
<accession>A0A9N8VI18</accession>
<name>A0A9N8VI18_9GLOM</name>
<keyword evidence="3 10" id="KW-0813">Transport</keyword>
<feature type="transmembrane region" description="Helical" evidence="11">
    <location>
        <begin position="140"/>
        <end position="159"/>
    </location>
</feature>
<feature type="repeat" description="Solcar" evidence="9">
    <location>
        <begin position="138"/>
        <end position="223"/>
    </location>
</feature>
<keyword evidence="13" id="KW-1185">Reference proteome</keyword>
<dbReference type="PANTHER" id="PTHR45624:SF26">
    <property type="entry name" value="CARRIER PROTEIN, PUTATIVE (AFU_ORTHOLOGUE AFUA_1G07710)-RELATED"/>
    <property type="match status" value="1"/>
</dbReference>
<comment type="caution">
    <text evidence="12">The sequence shown here is derived from an EMBL/GenBank/DDBJ whole genome shotgun (WGS) entry which is preliminary data.</text>
</comment>
<evidence type="ECO:0000256" key="6">
    <source>
        <dbReference type="ARBA" id="ARBA00022989"/>
    </source>
</evidence>
<keyword evidence="4 9" id="KW-0812">Transmembrane</keyword>